<accession>A0ABN9LQJ9</accession>
<name>A0ABN9LQJ9_9NEOB</name>
<reference evidence="1" key="1">
    <citation type="submission" date="2023-07" db="EMBL/GenBank/DDBJ databases">
        <authorList>
            <person name="Stuckert A."/>
        </authorList>
    </citation>
    <scope>NUCLEOTIDE SEQUENCE</scope>
</reference>
<protein>
    <submittedName>
        <fullName evidence="1">Uncharacterized protein</fullName>
    </submittedName>
</protein>
<gene>
    <name evidence="1" type="ORF">RIMI_LOCUS11896865</name>
</gene>
<dbReference type="Proteomes" id="UP001176940">
    <property type="component" value="Unassembled WGS sequence"/>
</dbReference>
<evidence type="ECO:0000313" key="2">
    <source>
        <dbReference type="Proteomes" id="UP001176940"/>
    </source>
</evidence>
<sequence>MLTPRKILKKKENYFKVCITEDCLLEEPPNVSMRDDCILKAFKRPHEVVSLNQYSVKQDEPVLDYLSKVNTFLAKQHKCNVSADSFPCQAEHHSVKVHDDRISNVSLTSNQPEDLCHFNSVALCESSVSVDMHNNSVLAQLFDVKHAGEKQTNKRFLQEKPMPHMSLSSRHLGDCSFLLPTCLPASTVSPTGCKNKERSQSEVFSDQIQLHVSDHASSSVQILDDLSKLNLLKQDTKLWPRHSTTLEEPFKSADSLHCMKILAADVNVPTQSVQPAVLNKNQNPLMLHMKTFLSPKRKPLPVKAVSAIKTKATQVKFQRNLFNAKIKIRDNSINDCLELSSSNLQSAVCHIGMFSTTEIRRKYHLRPAPQSLNYSTPQQVKRPKILNSKDVALASSGLLNYVEKFSQKSETPHLSEPGQACKRKEPLRTIRSGACLGTNVRMKSQSNRKCKSFSAPKNLPLNIVGQTCKSSSVLKIDNPGNINFEYKSLPTKHLHLSQTSKPFFSKITSGSTVSQRPPPFQKSSQDHMLLNKLSKIANKLFAPSKLKSVSSNLKVVPYSGVKIQARKLLNVFSCVSMKMNSQPGQLWQENVCLTSNRDRLVSQSMNLYSKTCFSHLGDMFSFNSCDNLTFPLSFHIKMDPSCLSDFLTFNPPDFILGSPQSSTQSSELSEWTLSLFLSSHVPEDSDSVHLLTQWNPQFRSLELSSESNHPRRSLTKSGCSMLGLHTVLALSSPGCYRLWTRRRNLGSRIPTVQKHSVTQFAHGLKGSLPQFSRKKDQFSSFAFSLGRVLSTWSRHGLSAFSSDCANNHPNCNVWLPSQSSNINSLPFQNLNLTFKPRSIHQEHLALPFSLFTPQTNDPIPPCRLSQYKNDVELSSCSFKLEDGPKHYFVSTVKKDNFNLPLDPFVQQKNNLEHPLAFSCLKPIVNTSLQENEIPAVCLSSRWDVTVQEVAVVDLPCCETLPKSQGCPFEQRENIFIPCTQSQNKNEANEVSRGIQGEQSHL</sequence>
<evidence type="ECO:0000313" key="1">
    <source>
        <dbReference type="EMBL" id="CAJ0947956.1"/>
    </source>
</evidence>
<keyword evidence="2" id="KW-1185">Reference proteome</keyword>
<proteinExistence type="predicted"/>
<dbReference type="PANTHER" id="PTHR14522:SF0">
    <property type="entry name" value="PROTEIN PRR14L"/>
    <property type="match status" value="1"/>
</dbReference>
<dbReference type="PANTHER" id="PTHR14522">
    <property type="entry name" value="EMO2-RELATED"/>
    <property type="match status" value="1"/>
</dbReference>
<organism evidence="1 2">
    <name type="scientific">Ranitomeya imitator</name>
    <name type="common">mimic poison frog</name>
    <dbReference type="NCBI Taxonomy" id="111125"/>
    <lineage>
        <taxon>Eukaryota</taxon>
        <taxon>Metazoa</taxon>
        <taxon>Chordata</taxon>
        <taxon>Craniata</taxon>
        <taxon>Vertebrata</taxon>
        <taxon>Euteleostomi</taxon>
        <taxon>Amphibia</taxon>
        <taxon>Batrachia</taxon>
        <taxon>Anura</taxon>
        <taxon>Neobatrachia</taxon>
        <taxon>Hyloidea</taxon>
        <taxon>Dendrobatidae</taxon>
        <taxon>Dendrobatinae</taxon>
        <taxon>Ranitomeya</taxon>
    </lineage>
</organism>
<dbReference type="InterPro" id="IPR026320">
    <property type="entry name" value="PRR14"/>
</dbReference>
<dbReference type="EMBL" id="CAUEEQ010027523">
    <property type="protein sequence ID" value="CAJ0947956.1"/>
    <property type="molecule type" value="Genomic_DNA"/>
</dbReference>
<comment type="caution">
    <text evidence="1">The sequence shown here is derived from an EMBL/GenBank/DDBJ whole genome shotgun (WGS) entry which is preliminary data.</text>
</comment>